<protein>
    <recommendedName>
        <fullName evidence="3">CCHC-type domain-containing protein</fullName>
    </recommendedName>
</protein>
<dbReference type="GO" id="GO:0008270">
    <property type="term" value="F:zinc ion binding"/>
    <property type="evidence" value="ECO:0007669"/>
    <property type="project" value="UniProtKB-KW"/>
</dbReference>
<keyword evidence="1" id="KW-0863">Zinc-finger</keyword>
<evidence type="ECO:0000256" key="2">
    <source>
        <dbReference type="SAM" id="MobiDB-lite"/>
    </source>
</evidence>
<comment type="caution">
    <text evidence="4">The sequence shown here is derived from an EMBL/GenBank/DDBJ whole genome shotgun (WGS) entry which is preliminary data.</text>
</comment>
<keyword evidence="5" id="KW-1185">Reference proteome</keyword>
<dbReference type="STRING" id="93759.A0A1R3HH90"/>
<organism evidence="4 5">
    <name type="scientific">Corchorus olitorius</name>
    <dbReference type="NCBI Taxonomy" id="93759"/>
    <lineage>
        <taxon>Eukaryota</taxon>
        <taxon>Viridiplantae</taxon>
        <taxon>Streptophyta</taxon>
        <taxon>Embryophyta</taxon>
        <taxon>Tracheophyta</taxon>
        <taxon>Spermatophyta</taxon>
        <taxon>Magnoliopsida</taxon>
        <taxon>eudicotyledons</taxon>
        <taxon>Gunneridae</taxon>
        <taxon>Pentapetalae</taxon>
        <taxon>rosids</taxon>
        <taxon>malvids</taxon>
        <taxon>Malvales</taxon>
        <taxon>Malvaceae</taxon>
        <taxon>Grewioideae</taxon>
        <taxon>Apeibeae</taxon>
        <taxon>Corchorus</taxon>
    </lineage>
</organism>
<evidence type="ECO:0000313" key="4">
    <source>
        <dbReference type="EMBL" id="OMO69660.1"/>
    </source>
</evidence>
<dbReference type="AlphaFoldDB" id="A0A1R3HH90"/>
<dbReference type="Proteomes" id="UP000187203">
    <property type="component" value="Unassembled WGS sequence"/>
</dbReference>
<keyword evidence="1" id="KW-0479">Metal-binding</keyword>
<feature type="domain" description="CCHC-type" evidence="3">
    <location>
        <begin position="170"/>
        <end position="183"/>
    </location>
</feature>
<name>A0A1R3HH90_9ROSI</name>
<feature type="compositionally biased region" description="Polar residues" evidence="2">
    <location>
        <begin position="369"/>
        <end position="385"/>
    </location>
</feature>
<dbReference type="InterPro" id="IPR001878">
    <property type="entry name" value="Znf_CCHC"/>
</dbReference>
<reference evidence="5" key="1">
    <citation type="submission" date="2013-09" db="EMBL/GenBank/DDBJ databases">
        <title>Corchorus olitorius genome sequencing.</title>
        <authorList>
            <person name="Alam M."/>
            <person name="Haque M.S."/>
            <person name="Islam M.S."/>
            <person name="Emdad E.M."/>
            <person name="Islam M.M."/>
            <person name="Ahmed B."/>
            <person name="Halim A."/>
            <person name="Hossen Q.M.M."/>
            <person name="Hossain M.Z."/>
            <person name="Ahmed R."/>
            <person name="Khan M.M."/>
            <person name="Islam R."/>
            <person name="Rashid M.M."/>
            <person name="Khan S.A."/>
            <person name="Rahman M.S."/>
            <person name="Alam M."/>
            <person name="Yahiya A.S."/>
            <person name="Khan M.S."/>
            <person name="Azam M.S."/>
            <person name="Haque T."/>
            <person name="Lashkar M.Z.H."/>
            <person name="Akhand A.I."/>
            <person name="Morshed G."/>
            <person name="Roy S."/>
            <person name="Uddin K.S."/>
            <person name="Rabeya T."/>
            <person name="Hossain A.S."/>
            <person name="Chowdhury A."/>
            <person name="Snigdha A.R."/>
            <person name="Mortoza M.S."/>
            <person name="Matin S.A."/>
            <person name="Hoque S.M.E."/>
            <person name="Islam M.K."/>
            <person name="Roy D.K."/>
            <person name="Haider R."/>
            <person name="Moosa M.M."/>
            <person name="Elias S.M."/>
            <person name="Hasan A.M."/>
            <person name="Jahan S."/>
            <person name="Shafiuddin M."/>
            <person name="Mahmood N."/>
            <person name="Shommy N.S."/>
        </authorList>
    </citation>
    <scope>NUCLEOTIDE SEQUENCE [LARGE SCALE GENOMIC DNA]</scope>
    <source>
        <strain evidence="5">cv. O-4</strain>
    </source>
</reference>
<dbReference type="GO" id="GO:0003676">
    <property type="term" value="F:nucleic acid binding"/>
    <property type="evidence" value="ECO:0007669"/>
    <property type="project" value="InterPro"/>
</dbReference>
<feature type="compositionally biased region" description="Basic and acidic residues" evidence="2">
    <location>
        <begin position="224"/>
        <end position="238"/>
    </location>
</feature>
<dbReference type="InterPro" id="IPR040256">
    <property type="entry name" value="At4g02000-like"/>
</dbReference>
<feature type="compositionally biased region" description="Polar residues" evidence="2">
    <location>
        <begin position="191"/>
        <end position="204"/>
    </location>
</feature>
<proteinExistence type="predicted"/>
<dbReference type="PANTHER" id="PTHR31286">
    <property type="entry name" value="GLYCINE-RICH CELL WALL STRUCTURAL PROTEIN 1.8-LIKE"/>
    <property type="match status" value="1"/>
</dbReference>
<dbReference type="PANTHER" id="PTHR31286:SF99">
    <property type="entry name" value="DUF4283 DOMAIN-CONTAINING PROTEIN"/>
    <property type="match status" value="1"/>
</dbReference>
<evidence type="ECO:0000256" key="1">
    <source>
        <dbReference type="PROSITE-ProRule" id="PRU00047"/>
    </source>
</evidence>
<dbReference type="PROSITE" id="PS50158">
    <property type="entry name" value="ZF_CCHC"/>
    <property type="match status" value="1"/>
</dbReference>
<evidence type="ECO:0000259" key="3">
    <source>
        <dbReference type="PROSITE" id="PS50158"/>
    </source>
</evidence>
<feature type="region of interest" description="Disordered" evidence="2">
    <location>
        <begin position="191"/>
        <end position="289"/>
    </location>
</feature>
<dbReference type="OrthoDB" id="994333at2759"/>
<feature type="compositionally biased region" description="Basic and acidic residues" evidence="2">
    <location>
        <begin position="205"/>
        <end position="216"/>
    </location>
</feature>
<gene>
    <name evidence="4" type="ORF">COLO4_28969</name>
</gene>
<evidence type="ECO:0000313" key="5">
    <source>
        <dbReference type="Proteomes" id="UP000187203"/>
    </source>
</evidence>
<feature type="region of interest" description="Disordered" evidence="2">
    <location>
        <begin position="369"/>
        <end position="407"/>
    </location>
</feature>
<sequence>MDGNNQFALRLTPEERNRIRKPCRNSLILKLIGGSLRFSNLQLRLKRLWKIQSAFQVSDLGGPRFLNDRYLSVQRWVPNFRASTNQLPATMAIWVQLPELPVEYYDPVVLQQISSMIGTPIKADVHTNATSRTQYARICVEVELGKTLPSSIDIEGTTQHVGYEVKTAFCLSCGQIGHKRQSCAINLNSEKSLSPDVSMSPEKSASTEEWRLIERTQRRRRQTRREEETLAVTKEAHDPIQNPRNQETQIKAHVDNQGPSSRTKSKQHWQPKLGQSSEIKENPISNPSNSNSFSILADLEESNILTELSGSVTGVVEMDSTEQQAPPSSPTRITQELSKDFHIFTELPTMDTQSKNSLITNVSVLTPGLSSSTASIPSNKPNYINPSAMDRYQTSSTSSANTLHHDF</sequence>
<dbReference type="EMBL" id="AWUE01020175">
    <property type="protein sequence ID" value="OMO69660.1"/>
    <property type="molecule type" value="Genomic_DNA"/>
</dbReference>
<feature type="compositionally biased region" description="Polar residues" evidence="2">
    <location>
        <begin position="392"/>
        <end position="407"/>
    </location>
</feature>
<accession>A0A1R3HH90</accession>
<keyword evidence="1" id="KW-0862">Zinc</keyword>